<dbReference type="RefSeq" id="WP_072966335.1">
    <property type="nucleotide sequence ID" value="NZ_FRAJ01000007.1"/>
</dbReference>
<dbReference type="Pfam" id="PF00375">
    <property type="entry name" value="SDF"/>
    <property type="match status" value="1"/>
</dbReference>
<dbReference type="Proteomes" id="UP000184082">
    <property type="component" value="Unassembled WGS sequence"/>
</dbReference>
<keyword evidence="4 8" id="KW-0812">Transmembrane</keyword>
<dbReference type="GO" id="GO:0015293">
    <property type="term" value="F:symporter activity"/>
    <property type="evidence" value="ECO:0007669"/>
    <property type="project" value="UniProtKB-KW"/>
</dbReference>
<sequence length="422" mass="44763">MKKKMGLTSKIFIGLITGIILGLILHPIKENTFISNYIVGFLFHLVGKVFINSIKMMVVPLVFVSITVGAASVGDIKKLGRIGSKTLGFYLVTTAVAITIAITLATVVKPGVGFDLPNDAQFTAKEAPKLVDVLIDMVPKNPISALANGKMLQIIVFSVLLGTSMTALGDKATKVREGFEAFNEVILKLVMMIMKLAPYGVFALVAKTFTELGYGAMKPLAAYMLCVLGALLIHALVTYQGLLVAFTKLNPIKFFKNFSPAMMVAFSTASSSSTLPVTLETAEERLGVPKSIASFTLPLGATINMDGTAIMQGVATVFLAQAYGIDLTLQNFLTVILTATLASIGTAGVPGVGLIMLSMVLTQVGIPVEGIAIIMGIDRILDMCRTAINITGDAACTVIIAKQEGELNEDIYNAENVDKSIV</sequence>
<keyword evidence="10" id="KW-1185">Reference proteome</keyword>
<evidence type="ECO:0000313" key="10">
    <source>
        <dbReference type="Proteomes" id="UP000184082"/>
    </source>
</evidence>
<accession>A0A1M6P0B8</accession>
<dbReference type="Gene3D" id="1.10.3860.10">
    <property type="entry name" value="Sodium:dicarboxylate symporter"/>
    <property type="match status" value="1"/>
</dbReference>
<dbReference type="FunFam" id="1.10.3860.10:FF:000001">
    <property type="entry name" value="C4-dicarboxylate transport protein"/>
    <property type="match status" value="1"/>
</dbReference>
<feature type="transmembrane region" description="Helical" evidence="8">
    <location>
        <begin position="221"/>
        <end position="246"/>
    </location>
</feature>
<dbReference type="STRING" id="1121266.SAMN02745883_01048"/>
<keyword evidence="6 8" id="KW-1133">Transmembrane helix</keyword>
<reference evidence="9 10" key="1">
    <citation type="submission" date="2016-11" db="EMBL/GenBank/DDBJ databases">
        <authorList>
            <person name="Jaros S."/>
            <person name="Januszkiewicz K."/>
            <person name="Wedrychowicz H."/>
        </authorList>
    </citation>
    <scope>NUCLEOTIDE SEQUENCE [LARGE SCALE GENOMIC DNA]</scope>
    <source>
        <strain evidence="9 10">DSM 14501</strain>
    </source>
</reference>
<keyword evidence="5" id="KW-0769">Symport</keyword>
<name>A0A1M6P0B8_9FIRM</name>
<proteinExistence type="predicted"/>
<evidence type="ECO:0000256" key="2">
    <source>
        <dbReference type="ARBA" id="ARBA00022448"/>
    </source>
</evidence>
<dbReference type="GO" id="GO:0006835">
    <property type="term" value="P:dicarboxylic acid transport"/>
    <property type="evidence" value="ECO:0007669"/>
    <property type="project" value="TreeGrafter"/>
</dbReference>
<organism evidence="9 10">
    <name type="scientific">Caminicella sporogenes DSM 14501</name>
    <dbReference type="NCBI Taxonomy" id="1121266"/>
    <lineage>
        <taxon>Bacteria</taxon>
        <taxon>Bacillati</taxon>
        <taxon>Bacillota</taxon>
        <taxon>Clostridia</taxon>
        <taxon>Peptostreptococcales</taxon>
        <taxon>Caminicellaceae</taxon>
        <taxon>Caminicella</taxon>
    </lineage>
</organism>
<evidence type="ECO:0000256" key="8">
    <source>
        <dbReference type="SAM" id="Phobius"/>
    </source>
</evidence>
<gene>
    <name evidence="9" type="ORF">SAMN02745883_01048</name>
</gene>
<evidence type="ECO:0000256" key="4">
    <source>
        <dbReference type="ARBA" id="ARBA00022692"/>
    </source>
</evidence>
<evidence type="ECO:0000256" key="5">
    <source>
        <dbReference type="ARBA" id="ARBA00022847"/>
    </source>
</evidence>
<keyword evidence="7 8" id="KW-0472">Membrane</keyword>
<evidence type="ECO:0000256" key="6">
    <source>
        <dbReference type="ARBA" id="ARBA00022989"/>
    </source>
</evidence>
<evidence type="ECO:0000313" key="9">
    <source>
        <dbReference type="EMBL" id="SHK01322.1"/>
    </source>
</evidence>
<evidence type="ECO:0000256" key="1">
    <source>
        <dbReference type="ARBA" id="ARBA00004651"/>
    </source>
</evidence>
<dbReference type="InterPro" id="IPR036458">
    <property type="entry name" value="Na:dicarbo_symporter_sf"/>
</dbReference>
<feature type="transmembrane region" description="Helical" evidence="8">
    <location>
        <begin position="151"/>
        <end position="168"/>
    </location>
</feature>
<dbReference type="AlphaFoldDB" id="A0A1M6P0B8"/>
<dbReference type="PANTHER" id="PTHR42865:SF7">
    <property type="entry name" value="PROTON_GLUTAMATE-ASPARTATE SYMPORTER"/>
    <property type="match status" value="1"/>
</dbReference>
<feature type="transmembrane region" description="Helical" evidence="8">
    <location>
        <begin position="87"/>
        <end position="108"/>
    </location>
</feature>
<comment type="subcellular location">
    <subcellularLocation>
        <location evidence="1">Cell membrane</location>
        <topology evidence="1">Multi-pass membrane protein</topology>
    </subcellularLocation>
</comment>
<dbReference type="InterPro" id="IPR001991">
    <property type="entry name" value="Na-dicarboxylate_symporter"/>
</dbReference>
<feature type="transmembrane region" description="Helical" evidence="8">
    <location>
        <begin position="189"/>
        <end position="209"/>
    </location>
</feature>
<evidence type="ECO:0000256" key="3">
    <source>
        <dbReference type="ARBA" id="ARBA00022475"/>
    </source>
</evidence>
<feature type="transmembrane region" description="Helical" evidence="8">
    <location>
        <begin position="332"/>
        <end position="349"/>
    </location>
</feature>
<keyword evidence="2" id="KW-0813">Transport</keyword>
<dbReference type="PRINTS" id="PR00173">
    <property type="entry name" value="EDTRNSPORT"/>
</dbReference>
<keyword evidence="3" id="KW-1003">Cell membrane</keyword>
<dbReference type="EMBL" id="FRAJ01000007">
    <property type="protein sequence ID" value="SHK01322.1"/>
    <property type="molecule type" value="Genomic_DNA"/>
</dbReference>
<evidence type="ECO:0000256" key="7">
    <source>
        <dbReference type="ARBA" id="ARBA00023136"/>
    </source>
</evidence>
<dbReference type="PANTHER" id="PTHR42865">
    <property type="entry name" value="PROTON/GLUTAMATE-ASPARTATE SYMPORTER"/>
    <property type="match status" value="1"/>
</dbReference>
<dbReference type="SUPFAM" id="SSF118215">
    <property type="entry name" value="Proton glutamate symport protein"/>
    <property type="match status" value="1"/>
</dbReference>
<protein>
    <submittedName>
        <fullName evidence="9">Na+/H+-dicarboxylate symporter</fullName>
    </submittedName>
</protein>
<dbReference type="GO" id="GO:0005886">
    <property type="term" value="C:plasma membrane"/>
    <property type="evidence" value="ECO:0007669"/>
    <property type="project" value="UniProtKB-SubCell"/>
</dbReference>
<feature type="transmembrane region" description="Helical" evidence="8">
    <location>
        <begin position="7"/>
        <end position="28"/>
    </location>
</feature>
<feature type="transmembrane region" description="Helical" evidence="8">
    <location>
        <begin position="355"/>
        <end position="377"/>
    </location>
</feature>